<dbReference type="EMBL" id="CYRY02018421">
    <property type="protein sequence ID" value="VCW96563.1"/>
    <property type="molecule type" value="Genomic_DNA"/>
</dbReference>
<comment type="caution">
    <text evidence="2">The sequence shown here is derived from an EMBL/GenBank/DDBJ whole genome shotgun (WGS) entry which is preliminary data.</text>
</comment>
<evidence type="ECO:0000256" key="1">
    <source>
        <dbReference type="SAM" id="MobiDB-lite"/>
    </source>
</evidence>
<accession>A0A9X9Q1E7</accession>
<gene>
    <name evidence="2" type="ORF">BN2614_LOCUS7</name>
</gene>
<protein>
    <submittedName>
        <fullName evidence="2">Uncharacterized protein</fullName>
    </submittedName>
</protein>
<evidence type="ECO:0000313" key="3">
    <source>
        <dbReference type="Proteomes" id="UP000269945"/>
    </source>
</evidence>
<reference evidence="2 3" key="1">
    <citation type="submission" date="2018-10" db="EMBL/GenBank/DDBJ databases">
        <authorList>
            <person name="Ekblom R."/>
            <person name="Jareborg N."/>
        </authorList>
    </citation>
    <scope>NUCLEOTIDE SEQUENCE [LARGE SCALE GENOMIC DNA]</scope>
    <source>
        <tissue evidence="2">Muscle</tissue>
    </source>
</reference>
<dbReference type="AlphaFoldDB" id="A0A9X9Q1E7"/>
<proteinExistence type="predicted"/>
<organism evidence="2 3">
    <name type="scientific">Gulo gulo</name>
    <name type="common">Wolverine</name>
    <name type="synonym">Gluton</name>
    <dbReference type="NCBI Taxonomy" id="48420"/>
    <lineage>
        <taxon>Eukaryota</taxon>
        <taxon>Metazoa</taxon>
        <taxon>Chordata</taxon>
        <taxon>Craniata</taxon>
        <taxon>Vertebrata</taxon>
        <taxon>Euteleostomi</taxon>
        <taxon>Mammalia</taxon>
        <taxon>Eutheria</taxon>
        <taxon>Laurasiatheria</taxon>
        <taxon>Carnivora</taxon>
        <taxon>Caniformia</taxon>
        <taxon>Musteloidea</taxon>
        <taxon>Mustelidae</taxon>
        <taxon>Guloninae</taxon>
        <taxon>Gulo</taxon>
    </lineage>
</organism>
<sequence length="55" mass="6707">MWRRNPKAVERKEKKSPPHLNPLSFPHKEQESETELLQHRRDTQMGHDRRVFTCL</sequence>
<feature type="compositionally biased region" description="Basic and acidic residues" evidence="1">
    <location>
        <begin position="7"/>
        <end position="16"/>
    </location>
</feature>
<dbReference type="Proteomes" id="UP000269945">
    <property type="component" value="Unassembled WGS sequence"/>
</dbReference>
<evidence type="ECO:0000313" key="2">
    <source>
        <dbReference type="EMBL" id="VCW96563.1"/>
    </source>
</evidence>
<feature type="region of interest" description="Disordered" evidence="1">
    <location>
        <begin position="1"/>
        <end position="55"/>
    </location>
</feature>
<name>A0A9X9Q1E7_GULGU</name>
<keyword evidence="3" id="KW-1185">Reference proteome</keyword>
<feature type="compositionally biased region" description="Basic and acidic residues" evidence="1">
    <location>
        <begin position="26"/>
        <end position="55"/>
    </location>
</feature>